<evidence type="ECO:0000259" key="7">
    <source>
        <dbReference type="SMART" id="SM01352"/>
    </source>
</evidence>
<proteinExistence type="predicted"/>
<dbReference type="GO" id="GO:0030178">
    <property type="term" value="P:negative regulation of Wnt signaling pathway"/>
    <property type="evidence" value="ECO:0007669"/>
    <property type="project" value="InterPro"/>
</dbReference>
<evidence type="ECO:0000256" key="5">
    <source>
        <dbReference type="ARBA" id="ARBA00023180"/>
    </source>
</evidence>
<dbReference type="PANTHER" id="PTHR31021:SF3">
    <property type="entry name" value="PROTEIN APCDD1-LIKE"/>
    <property type="match status" value="1"/>
</dbReference>
<feature type="domain" description="APCDD1" evidence="7">
    <location>
        <begin position="257"/>
        <end position="473"/>
    </location>
</feature>
<dbReference type="Pfam" id="PF14921">
    <property type="entry name" value="APCDDC"/>
    <property type="match status" value="2"/>
</dbReference>
<dbReference type="EMBL" id="CM001262">
    <property type="protein sequence ID" value="EHH19559.1"/>
    <property type="molecule type" value="Genomic_DNA"/>
</dbReference>
<evidence type="ECO:0000256" key="1">
    <source>
        <dbReference type="ARBA" id="ARBA00004167"/>
    </source>
</evidence>
<dbReference type="PANTHER" id="PTHR31021">
    <property type="entry name" value="ADENOMATOSIS POLYPOSIS COLI DOWN-REGULATED 1"/>
    <property type="match status" value="1"/>
</dbReference>
<protein>
    <recommendedName>
        <fullName evidence="7">APCDD1 domain-containing protein</fullName>
    </recommendedName>
</protein>
<reference evidence="8" key="1">
    <citation type="journal article" date="2011" name="Nat. Biotechnol.">
        <title>Genome sequencing and comparison of two nonhuman primate animal models, the cynomolgus and Chinese rhesus macaques.</title>
        <authorList>
            <person name="Yan G."/>
            <person name="Zhang G."/>
            <person name="Fang X."/>
            <person name="Zhang Y."/>
            <person name="Li C."/>
            <person name="Ling F."/>
            <person name="Cooper D.N."/>
            <person name="Li Q."/>
            <person name="Li Y."/>
            <person name="van Gool A.J."/>
            <person name="Du H."/>
            <person name="Chen J."/>
            <person name="Chen R."/>
            <person name="Zhang P."/>
            <person name="Huang Z."/>
            <person name="Thompson J.R."/>
            <person name="Meng Y."/>
            <person name="Bai Y."/>
            <person name="Wang J."/>
            <person name="Zhuo M."/>
            <person name="Wang T."/>
            <person name="Huang Y."/>
            <person name="Wei L."/>
            <person name="Li J."/>
            <person name="Wang Z."/>
            <person name="Hu H."/>
            <person name="Yang P."/>
            <person name="Le L."/>
            <person name="Stenson P.D."/>
            <person name="Li B."/>
            <person name="Liu X."/>
            <person name="Ball E.V."/>
            <person name="An N."/>
            <person name="Huang Q."/>
            <person name="Zhang Y."/>
            <person name="Fan W."/>
            <person name="Zhang X."/>
            <person name="Li Y."/>
            <person name="Wang W."/>
            <person name="Katze M.G."/>
            <person name="Su B."/>
            <person name="Nielsen R."/>
            <person name="Yang H."/>
            <person name="Wang J."/>
            <person name="Wang X."/>
            <person name="Wang J."/>
        </authorList>
    </citation>
    <scope>NUCLEOTIDE SEQUENCE [LARGE SCALE GENOMIC DNA]</scope>
    <source>
        <strain evidence="8">CR-5</strain>
    </source>
</reference>
<dbReference type="Proteomes" id="UP000013456">
    <property type="component" value="Chromosome 10"/>
</dbReference>
<feature type="signal peptide" evidence="6">
    <location>
        <begin position="1"/>
        <end position="19"/>
    </location>
</feature>
<keyword evidence="4" id="KW-0472">Membrane</keyword>
<evidence type="ECO:0000256" key="4">
    <source>
        <dbReference type="ARBA" id="ARBA00023136"/>
    </source>
</evidence>
<dbReference type="GO" id="GO:0017147">
    <property type="term" value="F:Wnt-protein binding"/>
    <property type="evidence" value="ECO:0007669"/>
    <property type="project" value="InterPro"/>
</dbReference>
<dbReference type="SMART" id="SM01352">
    <property type="entry name" value="APCDDC"/>
    <property type="match status" value="1"/>
</dbReference>
<keyword evidence="2" id="KW-0812">Transmembrane</keyword>
<evidence type="ECO:0000256" key="6">
    <source>
        <dbReference type="SAM" id="SignalP"/>
    </source>
</evidence>
<keyword evidence="3 6" id="KW-0732">Signal</keyword>
<sequence>MGWVFLGHAGVLPRSVCFAAHTALAAGEAGGSRLRWEPRCQLPLPDRVPSTAILPPRLNGPWISTDCNGRQGLCWASRPWTKSIQHLEYLLYKPLLCGQWTLHSVLIRGAQTLQQPACFLCSNSPATKNIKKIGHEFHVSKQAERNITLLYNGSWHIAQSLAPTRVWTEGASGELITGRHHLIRRGNCSECREKTACPKLLTSIPKRPICREYLLFVCPLWWCDMEPTPISRHPHHQHSSTVFLFVFRQHHVRPCPACGLIARSDVHHPPVLPPPLALPLRLGGWWVSSGCEVRPAVLFLTRLFTFHGHSRSWEGYYHHFSDPACQQPTFTVYAAGRYTRGTPSTRVRGGTELVFEVTRAHVTPMDQVTTAMLNFSEPRSCGGAGAWSVGTERDVTATNGCLPLGIRLPHVEYELFKMEQDPLGQSLLFIGQRPTDGSSPDTPEKRPTSYQAPLVLCRGEAPDFSRPPQHLPLLQKHPSTGGLRVAPLPLLPLVLGLAFLYWL</sequence>
<comment type="subcellular location">
    <subcellularLocation>
        <location evidence="1">Membrane</location>
        <topology evidence="1">Single-pass membrane protein</topology>
    </subcellularLocation>
</comment>
<gene>
    <name evidence="8" type="ORF">EGK_02253</name>
</gene>
<dbReference type="GO" id="GO:0005886">
    <property type="term" value="C:plasma membrane"/>
    <property type="evidence" value="ECO:0007669"/>
    <property type="project" value="InterPro"/>
</dbReference>
<dbReference type="AlphaFoldDB" id="G7N4B6"/>
<evidence type="ECO:0000313" key="8">
    <source>
        <dbReference type="EMBL" id="EHH19559.1"/>
    </source>
</evidence>
<keyword evidence="5" id="KW-0325">Glycoprotein</keyword>
<dbReference type="InterPro" id="IPR042425">
    <property type="entry name" value="APCDD1"/>
</dbReference>
<dbReference type="InterPro" id="IPR029405">
    <property type="entry name" value="APCDD1_dom"/>
</dbReference>
<feature type="chain" id="PRO_5003500778" description="APCDD1 domain-containing protein" evidence="6">
    <location>
        <begin position="20"/>
        <end position="503"/>
    </location>
</feature>
<accession>G7N4B6</accession>
<name>G7N4B6_MACMU</name>
<evidence type="ECO:0000256" key="3">
    <source>
        <dbReference type="ARBA" id="ARBA00022729"/>
    </source>
</evidence>
<evidence type="ECO:0000256" key="2">
    <source>
        <dbReference type="ARBA" id="ARBA00022692"/>
    </source>
</evidence>
<organism evidence="8">
    <name type="scientific">Macaca mulatta</name>
    <name type="common">Rhesus macaque</name>
    <dbReference type="NCBI Taxonomy" id="9544"/>
    <lineage>
        <taxon>Eukaryota</taxon>
        <taxon>Metazoa</taxon>
        <taxon>Chordata</taxon>
        <taxon>Craniata</taxon>
        <taxon>Vertebrata</taxon>
        <taxon>Euteleostomi</taxon>
        <taxon>Mammalia</taxon>
        <taxon>Eutheria</taxon>
        <taxon>Euarchontoglires</taxon>
        <taxon>Primates</taxon>
        <taxon>Haplorrhini</taxon>
        <taxon>Catarrhini</taxon>
        <taxon>Cercopithecidae</taxon>
        <taxon>Cercopithecinae</taxon>
        <taxon>Macaca</taxon>
    </lineage>
</organism>